<dbReference type="Pfam" id="PF00912">
    <property type="entry name" value="Transgly"/>
    <property type="match status" value="1"/>
</dbReference>
<dbReference type="InterPro" id="IPR012338">
    <property type="entry name" value="Beta-lactam/transpept-like"/>
</dbReference>
<evidence type="ECO:0000259" key="19">
    <source>
        <dbReference type="Pfam" id="PF00905"/>
    </source>
</evidence>
<dbReference type="Gene3D" id="3.40.710.10">
    <property type="entry name" value="DD-peptidase/beta-lactamase superfamily"/>
    <property type="match status" value="1"/>
</dbReference>
<keyword evidence="7" id="KW-0328">Glycosyltransferase</keyword>
<dbReference type="GO" id="GO:0005886">
    <property type="term" value="C:plasma membrane"/>
    <property type="evidence" value="ECO:0007669"/>
    <property type="project" value="UniProtKB-SubCell"/>
</dbReference>
<comment type="catalytic activity">
    <reaction evidence="16">
        <text>[GlcNAc-(1-&gt;4)-Mur2Ac(oyl-L-Ala-gamma-D-Glu-L-Lys-D-Ala-D-Ala)](n)-di-trans,octa-cis-undecaprenyl diphosphate + beta-D-GlcNAc-(1-&gt;4)-Mur2Ac(oyl-L-Ala-gamma-D-Glu-L-Lys-D-Ala-D-Ala)-di-trans,octa-cis-undecaprenyl diphosphate = [GlcNAc-(1-&gt;4)-Mur2Ac(oyl-L-Ala-gamma-D-Glu-L-Lys-D-Ala-D-Ala)](n+1)-di-trans,octa-cis-undecaprenyl diphosphate + di-trans,octa-cis-undecaprenyl diphosphate + H(+)</text>
        <dbReference type="Rhea" id="RHEA:23708"/>
        <dbReference type="Rhea" id="RHEA-COMP:9602"/>
        <dbReference type="Rhea" id="RHEA-COMP:9603"/>
        <dbReference type="ChEBI" id="CHEBI:15378"/>
        <dbReference type="ChEBI" id="CHEBI:58405"/>
        <dbReference type="ChEBI" id="CHEBI:60033"/>
        <dbReference type="ChEBI" id="CHEBI:78435"/>
        <dbReference type="EC" id="2.4.99.28"/>
    </reaction>
</comment>
<sequence>MGDILADRRIKYTLKTIRALLFLGLLAALFLSTVLFGMIYYLSQQGAPSLTVPQSTIVYAGDGSVIGETHNGEKRYWVKLGDISPYLQKATISIEDRSFYKHHGFDYKRIAGAAIADIKAMAKVQGASTITQQYARNLFLVHEKTWKRKMDEALYTLRLEMNYSKEQILEGYLNTIYYGHGAYGIEAAASYYFDKHASELTLSEASMLAGIPKGPGSYSPLIQPEKARQRQQVILQMMVKEGYITAKEADSAFAAELQYRKRDQLEQQHPAPYFQDAAMKSLSSLLGLDEKELSAKGLRIYTTLNPRLQTTAENIIRSTIPEGTELQAGFVAMNPKNGHVEALVGGRDYQESPFNRVTQAERQPGSTMKPFLYYAAVKEGFTPATEMKSAPTVFTYDEGKSTYQPSNYNGYYAEKPITLAQAMALSDNIYAVKTHLFLGMEKLIFTAKTFGITSKLAHVPSLALGTSPVHLLDMTAGYSMLANGGYAADPVFITKVEDSQGNEIYSADYSKERKLDEQAAFVTVHMMKGMFDKSLNGYTKVTGSSISEQLTRSYAGKSGTTETDSWMIGFSPDLNAGVWTGYDKNRTIDHVQEKSYAKQIWASFMEEALKDEPISAFKPPKGVEGVYINPENGKLAGKNCPVRHFAYFVAGTLPVEHCTEHSQESPGDNSPPQQEEAKKSWWQRIFPWKKDTKNPG</sequence>
<evidence type="ECO:0000256" key="7">
    <source>
        <dbReference type="ARBA" id="ARBA00022676"/>
    </source>
</evidence>
<comment type="catalytic activity">
    <reaction evidence="15">
        <text>Preferential cleavage: (Ac)2-L-Lys-D-Ala-|-D-Ala. Also transpeptidation of peptidyl-alanyl moieties that are N-acyl substituents of D-alanine.</text>
        <dbReference type="EC" id="3.4.16.4"/>
    </reaction>
</comment>
<dbReference type="Gene3D" id="1.10.3810.10">
    <property type="entry name" value="Biosynthetic peptidoglycan transglycosylase-like"/>
    <property type="match status" value="1"/>
</dbReference>
<evidence type="ECO:0000256" key="6">
    <source>
        <dbReference type="ARBA" id="ARBA00022670"/>
    </source>
</evidence>
<name>A0A7X2IWI9_9BACI</name>
<evidence type="ECO:0000256" key="3">
    <source>
        <dbReference type="ARBA" id="ARBA00007739"/>
    </source>
</evidence>
<dbReference type="FunFam" id="1.10.3810.10:FF:000001">
    <property type="entry name" value="Penicillin-binding protein 1A"/>
    <property type="match status" value="1"/>
</dbReference>
<keyword evidence="22" id="KW-1185">Reference proteome</keyword>
<dbReference type="PANTHER" id="PTHR32282:SF11">
    <property type="entry name" value="PENICILLIN-BINDING PROTEIN 1B"/>
    <property type="match status" value="1"/>
</dbReference>
<keyword evidence="8" id="KW-0808">Transferase</keyword>
<feature type="compositionally biased region" description="Polar residues" evidence="17">
    <location>
        <begin position="664"/>
        <end position="673"/>
    </location>
</feature>
<comment type="similarity">
    <text evidence="3">In the N-terminal section; belongs to the glycosyltransferase 51 family.</text>
</comment>
<evidence type="ECO:0000313" key="21">
    <source>
        <dbReference type="EMBL" id="MRX71117.1"/>
    </source>
</evidence>
<evidence type="ECO:0000256" key="18">
    <source>
        <dbReference type="SAM" id="Phobius"/>
    </source>
</evidence>
<comment type="similarity">
    <text evidence="2">In the C-terminal section; belongs to the transpeptidase family.</text>
</comment>
<evidence type="ECO:0000256" key="8">
    <source>
        <dbReference type="ARBA" id="ARBA00022679"/>
    </source>
</evidence>
<comment type="subcellular location">
    <subcellularLocation>
        <location evidence="1">Cell membrane</location>
    </subcellularLocation>
</comment>
<dbReference type="InterPro" id="IPR001264">
    <property type="entry name" value="Glyco_trans_51"/>
</dbReference>
<dbReference type="Proteomes" id="UP000448867">
    <property type="component" value="Unassembled WGS sequence"/>
</dbReference>
<dbReference type="Pfam" id="PF00905">
    <property type="entry name" value="Transpeptidase"/>
    <property type="match status" value="1"/>
</dbReference>
<dbReference type="GO" id="GO:0009002">
    <property type="term" value="F:serine-type D-Ala-D-Ala carboxypeptidase activity"/>
    <property type="evidence" value="ECO:0007669"/>
    <property type="project" value="UniProtKB-EC"/>
</dbReference>
<dbReference type="GO" id="GO:0030288">
    <property type="term" value="C:outer membrane-bounded periplasmic space"/>
    <property type="evidence" value="ECO:0007669"/>
    <property type="project" value="TreeGrafter"/>
</dbReference>
<evidence type="ECO:0000256" key="5">
    <source>
        <dbReference type="ARBA" id="ARBA00022645"/>
    </source>
</evidence>
<proteinExistence type="inferred from homology"/>
<dbReference type="AlphaFoldDB" id="A0A7X2IWI9"/>
<evidence type="ECO:0000256" key="17">
    <source>
        <dbReference type="SAM" id="MobiDB-lite"/>
    </source>
</evidence>
<keyword evidence="9" id="KW-0378">Hydrolase</keyword>
<feature type="domain" description="Glycosyl transferase family 51" evidence="20">
    <location>
        <begin position="63"/>
        <end position="238"/>
    </location>
</feature>
<dbReference type="OrthoDB" id="9766909at2"/>
<dbReference type="InterPro" id="IPR036950">
    <property type="entry name" value="PBP_transglycosylase"/>
</dbReference>
<dbReference type="InterPro" id="IPR023346">
    <property type="entry name" value="Lysozyme-like_dom_sf"/>
</dbReference>
<dbReference type="InterPro" id="IPR001460">
    <property type="entry name" value="PCN-bd_Tpept"/>
</dbReference>
<comment type="caution">
    <text evidence="21">The sequence shown here is derived from an EMBL/GenBank/DDBJ whole genome shotgun (WGS) entry which is preliminary data.</text>
</comment>
<keyword evidence="12 18" id="KW-0472">Membrane</keyword>
<keyword evidence="13" id="KW-0511">Multifunctional enzyme</keyword>
<evidence type="ECO:0000256" key="16">
    <source>
        <dbReference type="ARBA" id="ARBA00049902"/>
    </source>
</evidence>
<dbReference type="GO" id="GO:0009252">
    <property type="term" value="P:peptidoglycan biosynthetic process"/>
    <property type="evidence" value="ECO:0007669"/>
    <property type="project" value="UniProtKB-KW"/>
</dbReference>
<keyword evidence="6" id="KW-0645">Protease</keyword>
<keyword evidence="5" id="KW-0121">Carboxypeptidase</keyword>
<evidence type="ECO:0000256" key="13">
    <source>
        <dbReference type="ARBA" id="ARBA00023268"/>
    </source>
</evidence>
<evidence type="ECO:0000256" key="11">
    <source>
        <dbReference type="ARBA" id="ARBA00022984"/>
    </source>
</evidence>
<dbReference type="SUPFAM" id="SSF56601">
    <property type="entry name" value="beta-lactamase/transpeptidase-like"/>
    <property type="match status" value="1"/>
</dbReference>
<evidence type="ECO:0000256" key="1">
    <source>
        <dbReference type="ARBA" id="ARBA00004236"/>
    </source>
</evidence>
<organism evidence="21 22">
    <name type="scientific">Metabacillus lacus</name>
    <dbReference type="NCBI Taxonomy" id="1983721"/>
    <lineage>
        <taxon>Bacteria</taxon>
        <taxon>Bacillati</taxon>
        <taxon>Bacillota</taxon>
        <taxon>Bacilli</taxon>
        <taxon>Bacillales</taxon>
        <taxon>Bacillaceae</taxon>
        <taxon>Metabacillus</taxon>
    </lineage>
</organism>
<evidence type="ECO:0000256" key="10">
    <source>
        <dbReference type="ARBA" id="ARBA00022960"/>
    </source>
</evidence>
<feature type="region of interest" description="Disordered" evidence="17">
    <location>
        <begin position="659"/>
        <end position="682"/>
    </location>
</feature>
<feature type="domain" description="Penicillin-binding protein transpeptidase" evidence="19">
    <location>
        <begin position="329"/>
        <end position="605"/>
    </location>
</feature>
<evidence type="ECO:0000256" key="15">
    <source>
        <dbReference type="ARBA" id="ARBA00034000"/>
    </source>
</evidence>
<evidence type="ECO:0000256" key="12">
    <source>
        <dbReference type="ARBA" id="ARBA00023136"/>
    </source>
</evidence>
<dbReference type="SUPFAM" id="SSF53955">
    <property type="entry name" value="Lysozyme-like"/>
    <property type="match status" value="1"/>
</dbReference>
<dbReference type="GO" id="GO:0008955">
    <property type="term" value="F:peptidoglycan glycosyltransferase activity"/>
    <property type="evidence" value="ECO:0007669"/>
    <property type="project" value="UniProtKB-EC"/>
</dbReference>
<dbReference type="GO" id="GO:0008658">
    <property type="term" value="F:penicillin binding"/>
    <property type="evidence" value="ECO:0007669"/>
    <property type="project" value="InterPro"/>
</dbReference>
<dbReference type="InterPro" id="IPR050396">
    <property type="entry name" value="Glycosyltr_51/Transpeptidase"/>
</dbReference>
<keyword evidence="11" id="KW-0573">Peptidoglycan synthesis</keyword>
<keyword evidence="18" id="KW-0812">Transmembrane</keyword>
<keyword evidence="10" id="KW-0133">Cell shape</keyword>
<evidence type="ECO:0000259" key="20">
    <source>
        <dbReference type="Pfam" id="PF00912"/>
    </source>
</evidence>
<dbReference type="NCBIfam" id="TIGR02074">
    <property type="entry name" value="PBP_1a_fam"/>
    <property type="match status" value="1"/>
</dbReference>
<feature type="transmembrane region" description="Helical" evidence="18">
    <location>
        <begin position="20"/>
        <end position="42"/>
    </location>
</feature>
<dbReference type="RefSeq" id="WP_154306251.1">
    <property type="nucleotide sequence ID" value="NZ_WKKI01000003.1"/>
</dbReference>
<evidence type="ECO:0000256" key="14">
    <source>
        <dbReference type="ARBA" id="ARBA00023316"/>
    </source>
</evidence>
<protein>
    <submittedName>
        <fullName evidence="21">PBP1A family penicillin-binding protein</fullName>
    </submittedName>
</protein>
<dbReference type="GO" id="GO:0008360">
    <property type="term" value="P:regulation of cell shape"/>
    <property type="evidence" value="ECO:0007669"/>
    <property type="project" value="UniProtKB-KW"/>
</dbReference>
<evidence type="ECO:0000256" key="4">
    <source>
        <dbReference type="ARBA" id="ARBA00022475"/>
    </source>
</evidence>
<dbReference type="GO" id="GO:0006508">
    <property type="term" value="P:proteolysis"/>
    <property type="evidence" value="ECO:0007669"/>
    <property type="project" value="UniProtKB-KW"/>
</dbReference>
<dbReference type="GO" id="GO:0071555">
    <property type="term" value="P:cell wall organization"/>
    <property type="evidence" value="ECO:0007669"/>
    <property type="project" value="UniProtKB-KW"/>
</dbReference>
<evidence type="ECO:0000256" key="2">
    <source>
        <dbReference type="ARBA" id="ARBA00007090"/>
    </source>
</evidence>
<keyword evidence="14" id="KW-0961">Cell wall biogenesis/degradation</keyword>
<keyword evidence="18" id="KW-1133">Transmembrane helix</keyword>
<evidence type="ECO:0000313" key="22">
    <source>
        <dbReference type="Proteomes" id="UP000448867"/>
    </source>
</evidence>
<keyword evidence="4" id="KW-1003">Cell membrane</keyword>
<dbReference type="EMBL" id="WKKI01000003">
    <property type="protein sequence ID" value="MRX71117.1"/>
    <property type="molecule type" value="Genomic_DNA"/>
</dbReference>
<dbReference type="PANTHER" id="PTHR32282">
    <property type="entry name" value="BINDING PROTEIN TRANSPEPTIDASE, PUTATIVE-RELATED"/>
    <property type="match status" value="1"/>
</dbReference>
<dbReference type="FunFam" id="3.40.710.10:FF:000028">
    <property type="entry name" value="Penicillin-binding protein 1A"/>
    <property type="match status" value="1"/>
</dbReference>
<reference evidence="21 22" key="1">
    <citation type="submission" date="2019-11" db="EMBL/GenBank/DDBJ databases">
        <title>Bacillus lacus genome.</title>
        <authorList>
            <person name="Allen C.J."/>
            <person name="Newman J.D."/>
        </authorList>
    </citation>
    <scope>NUCLEOTIDE SEQUENCE [LARGE SCALE GENOMIC DNA]</scope>
    <source>
        <strain evidence="21 22">KCTC 33946</strain>
    </source>
</reference>
<gene>
    <name evidence="21" type="ORF">GJU40_02895</name>
</gene>
<accession>A0A7X2IWI9</accession>
<evidence type="ECO:0000256" key="9">
    <source>
        <dbReference type="ARBA" id="ARBA00022801"/>
    </source>
</evidence>